<dbReference type="EMBL" id="KB446544">
    <property type="protein sequence ID" value="EME40005.1"/>
    <property type="molecule type" value="Genomic_DNA"/>
</dbReference>
<sequence>MVARSALAKMTPLLAIVAALGDHWLDFLVEVLRGQRMRTSEEAQAHPGKSPSSSNDRAALLRSVLNLSRPLLKHCIYIPSRGYGAASSILPSTLPQSSDPSCATINSGYRVCPDCACRDCRTA</sequence>
<organism evidence="2 3">
    <name type="scientific">Dothistroma septosporum (strain NZE10 / CBS 128990)</name>
    <name type="common">Red band needle blight fungus</name>
    <name type="synonym">Mycosphaerella pini</name>
    <dbReference type="NCBI Taxonomy" id="675120"/>
    <lineage>
        <taxon>Eukaryota</taxon>
        <taxon>Fungi</taxon>
        <taxon>Dikarya</taxon>
        <taxon>Ascomycota</taxon>
        <taxon>Pezizomycotina</taxon>
        <taxon>Dothideomycetes</taxon>
        <taxon>Dothideomycetidae</taxon>
        <taxon>Mycosphaerellales</taxon>
        <taxon>Mycosphaerellaceae</taxon>
        <taxon>Dothistroma</taxon>
    </lineage>
</organism>
<proteinExistence type="predicted"/>
<evidence type="ECO:0000313" key="2">
    <source>
        <dbReference type="EMBL" id="EME40005.1"/>
    </source>
</evidence>
<dbReference type="Proteomes" id="UP000016933">
    <property type="component" value="Unassembled WGS sequence"/>
</dbReference>
<reference evidence="3" key="1">
    <citation type="journal article" date="2012" name="PLoS Genet.">
        <title>The genomes of the fungal plant pathogens Cladosporium fulvum and Dothistroma septosporum reveal adaptation to different hosts and lifestyles but also signatures of common ancestry.</title>
        <authorList>
            <person name="de Wit P.J.G.M."/>
            <person name="van der Burgt A."/>
            <person name="Oekmen B."/>
            <person name="Stergiopoulos I."/>
            <person name="Abd-Elsalam K.A."/>
            <person name="Aerts A.L."/>
            <person name="Bahkali A.H."/>
            <person name="Beenen H.G."/>
            <person name="Chettri P."/>
            <person name="Cox M.P."/>
            <person name="Datema E."/>
            <person name="de Vries R.P."/>
            <person name="Dhillon B."/>
            <person name="Ganley A.R."/>
            <person name="Griffiths S.A."/>
            <person name="Guo Y."/>
            <person name="Hamelin R.C."/>
            <person name="Henrissat B."/>
            <person name="Kabir M.S."/>
            <person name="Jashni M.K."/>
            <person name="Kema G."/>
            <person name="Klaubauf S."/>
            <person name="Lapidus A."/>
            <person name="Levasseur A."/>
            <person name="Lindquist E."/>
            <person name="Mehrabi R."/>
            <person name="Ohm R.A."/>
            <person name="Owen T.J."/>
            <person name="Salamov A."/>
            <person name="Schwelm A."/>
            <person name="Schijlen E."/>
            <person name="Sun H."/>
            <person name="van den Burg H.A."/>
            <person name="van Ham R.C.H.J."/>
            <person name="Zhang S."/>
            <person name="Goodwin S.B."/>
            <person name="Grigoriev I.V."/>
            <person name="Collemare J."/>
            <person name="Bradshaw R.E."/>
        </authorList>
    </citation>
    <scope>NUCLEOTIDE SEQUENCE [LARGE SCALE GENOMIC DNA]</scope>
    <source>
        <strain evidence="3">NZE10 / CBS 128990</strain>
    </source>
</reference>
<evidence type="ECO:0000256" key="1">
    <source>
        <dbReference type="SAM" id="SignalP"/>
    </source>
</evidence>
<dbReference type="HOGENOM" id="CLU_2015206_0_0_1"/>
<protein>
    <submittedName>
        <fullName evidence="2">Uncharacterized protein</fullName>
    </submittedName>
</protein>
<feature type="signal peptide" evidence="1">
    <location>
        <begin position="1"/>
        <end position="21"/>
    </location>
</feature>
<keyword evidence="3" id="KW-1185">Reference proteome</keyword>
<gene>
    <name evidence="2" type="ORF">DOTSEDRAFT_74766</name>
</gene>
<feature type="chain" id="PRO_5004109045" evidence="1">
    <location>
        <begin position="22"/>
        <end position="123"/>
    </location>
</feature>
<name>N1PEH6_DOTSN</name>
<dbReference type="AlphaFoldDB" id="N1PEH6"/>
<keyword evidence="1" id="KW-0732">Signal</keyword>
<evidence type="ECO:0000313" key="3">
    <source>
        <dbReference type="Proteomes" id="UP000016933"/>
    </source>
</evidence>
<accession>N1PEH6</accession>
<reference evidence="2 3" key="2">
    <citation type="journal article" date="2012" name="PLoS Pathog.">
        <title>Diverse lifestyles and strategies of plant pathogenesis encoded in the genomes of eighteen Dothideomycetes fungi.</title>
        <authorList>
            <person name="Ohm R.A."/>
            <person name="Feau N."/>
            <person name="Henrissat B."/>
            <person name="Schoch C.L."/>
            <person name="Horwitz B.A."/>
            <person name="Barry K.W."/>
            <person name="Condon B.J."/>
            <person name="Copeland A.C."/>
            <person name="Dhillon B."/>
            <person name="Glaser F."/>
            <person name="Hesse C.N."/>
            <person name="Kosti I."/>
            <person name="LaButti K."/>
            <person name="Lindquist E.A."/>
            <person name="Lucas S."/>
            <person name="Salamov A.A."/>
            <person name="Bradshaw R.E."/>
            <person name="Ciuffetti L."/>
            <person name="Hamelin R.C."/>
            <person name="Kema G.H.J."/>
            <person name="Lawrence C."/>
            <person name="Scott J.A."/>
            <person name="Spatafora J.W."/>
            <person name="Turgeon B.G."/>
            <person name="de Wit P.J.G.M."/>
            <person name="Zhong S."/>
            <person name="Goodwin S.B."/>
            <person name="Grigoriev I.V."/>
        </authorList>
    </citation>
    <scope>NUCLEOTIDE SEQUENCE [LARGE SCALE GENOMIC DNA]</scope>
    <source>
        <strain evidence="3">NZE10 / CBS 128990</strain>
    </source>
</reference>